<dbReference type="Pfam" id="PF13012">
    <property type="entry name" value="MitMem_reg"/>
    <property type="match status" value="1"/>
</dbReference>
<comment type="caution">
    <text evidence="10">The sequence shown here is derived from an EMBL/GenBank/DDBJ whole genome shotgun (WGS) entry which is preliminary data.</text>
</comment>
<evidence type="ECO:0000256" key="8">
    <source>
        <dbReference type="SAM" id="MobiDB-lite"/>
    </source>
</evidence>
<dbReference type="PROSITE" id="PS50249">
    <property type="entry name" value="MPN"/>
    <property type="match status" value="1"/>
</dbReference>
<dbReference type="GO" id="GO:0008237">
    <property type="term" value="F:metallopeptidase activity"/>
    <property type="evidence" value="ECO:0007669"/>
    <property type="project" value="InterPro"/>
</dbReference>
<evidence type="ECO:0000256" key="6">
    <source>
        <dbReference type="ARBA" id="ARBA00023242"/>
    </source>
</evidence>
<dbReference type="Gene3D" id="3.40.140.10">
    <property type="entry name" value="Cytidine Deaminase, domain 2"/>
    <property type="match status" value="1"/>
</dbReference>
<protein>
    <recommendedName>
        <fullName evidence="3 7">COP9 signalosome complex subunit 6</fullName>
    </recommendedName>
</protein>
<keyword evidence="5 7" id="KW-0736">Signalosome</keyword>
<dbReference type="GeneID" id="43599629"/>
<evidence type="ECO:0000313" key="11">
    <source>
        <dbReference type="Proteomes" id="UP000254866"/>
    </source>
</evidence>
<comment type="function">
    <text evidence="7">Component of the COP9 signalosome complex (CSN), a complex involved in various cellular and developmental processes.</text>
</comment>
<dbReference type="AlphaFoldDB" id="A0A370TKW7"/>
<feature type="region of interest" description="Disordered" evidence="8">
    <location>
        <begin position="221"/>
        <end position="264"/>
    </location>
</feature>
<dbReference type="PANTHER" id="PTHR10540">
    <property type="entry name" value="EUKARYOTIC TRANSLATION INITIATION FACTOR 3 SUBUNIT F-RELATED"/>
    <property type="match status" value="1"/>
</dbReference>
<proteinExistence type="inferred from homology"/>
<dbReference type="PANTHER" id="PTHR10540:SF8">
    <property type="entry name" value="COP9 SIGNALOSOME COMPLEX SUBUNIT 6"/>
    <property type="match status" value="1"/>
</dbReference>
<feature type="domain" description="MPN" evidence="9">
    <location>
        <begin position="25"/>
        <end position="167"/>
    </location>
</feature>
<keyword evidence="4 7" id="KW-0963">Cytoplasm</keyword>
<dbReference type="EMBL" id="NPIC01000005">
    <property type="protein sequence ID" value="RDL36168.1"/>
    <property type="molecule type" value="Genomic_DNA"/>
</dbReference>
<dbReference type="InterPro" id="IPR024969">
    <property type="entry name" value="EIF3F/CSN6-like_C"/>
</dbReference>
<comment type="similarity">
    <text evidence="1 7">Belongs to the peptidase M67A family. CSN6 subfamily.</text>
</comment>
<evidence type="ECO:0000256" key="3">
    <source>
        <dbReference type="ARBA" id="ARBA00014871"/>
    </source>
</evidence>
<dbReference type="Pfam" id="PF01398">
    <property type="entry name" value="JAB"/>
    <property type="match status" value="1"/>
</dbReference>
<gene>
    <name evidence="10" type="ORF">BP5553_06780</name>
</gene>
<dbReference type="GO" id="GO:0000338">
    <property type="term" value="P:protein deneddylation"/>
    <property type="evidence" value="ECO:0007669"/>
    <property type="project" value="InterPro"/>
</dbReference>
<dbReference type="OrthoDB" id="1378at2759"/>
<dbReference type="FunFam" id="3.40.140.10:FF:000055">
    <property type="entry name" value="COP9 signalosome complex subunit 6"/>
    <property type="match status" value="1"/>
</dbReference>
<keyword evidence="6 7" id="KW-0539">Nucleus</keyword>
<dbReference type="InterPro" id="IPR037518">
    <property type="entry name" value="MPN"/>
</dbReference>
<organism evidence="10 11">
    <name type="scientific">Venustampulla echinocandica</name>
    <dbReference type="NCBI Taxonomy" id="2656787"/>
    <lineage>
        <taxon>Eukaryota</taxon>
        <taxon>Fungi</taxon>
        <taxon>Dikarya</taxon>
        <taxon>Ascomycota</taxon>
        <taxon>Pezizomycotina</taxon>
        <taxon>Leotiomycetes</taxon>
        <taxon>Helotiales</taxon>
        <taxon>Pleuroascaceae</taxon>
        <taxon>Venustampulla</taxon>
    </lineage>
</organism>
<evidence type="ECO:0000256" key="5">
    <source>
        <dbReference type="ARBA" id="ARBA00022790"/>
    </source>
</evidence>
<comment type="subunit">
    <text evidence="2">Component of the COP9 signalosome (CSN) complex.</text>
</comment>
<dbReference type="RefSeq" id="XP_031868824.1">
    <property type="nucleotide sequence ID" value="XM_032015403.1"/>
</dbReference>
<accession>A0A370TKW7</accession>
<dbReference type="InterPro" id="IPR033859">
    <property type="entry name" value="MPN_CSN6"/>
</dbReference>
<dbReference type="CDD" id="cd08063">
    <property type="entry name" value="MPN_CSN6"/>
    <property type="match status" value="1"/>
</dbReference>
<evidence type="ECO:0000256" key="2">
    <source>
        <dbReference type="ARBA" id="ARBA00011098"/>
    </source>
</evidence>
<dbReference type="GO" id="GO:0008180">
    <property type="term" value="C:COP9 signalosome"/>
    <property type="evidence" value="ECO:0007669"/>
    <property type="project" value="UniProtKB-UniRule"/>
</dbReference>
<reference evidence="10 11" key="1">
    <citation type="journal article" date="2018" name="IMA Fungus">
        <title>IMA Genome-F 9: Draft genome sequence of Annulohypoxylon stygium, Aspergillus mulundensis, Berkeleyomyces basicola (syn. Thielaviopsis basicola), Ceratocystis smalleyi, two Cercospora beticola strains, Coleophoma cylindrospora, Fusarium fracticaudum, Phialophora cf. hyalina, and Morchella septimelata.</title>
        <authorList>
            <person name="Wingfield B.D."/>
            <person name="Bills G.F."/>
            <person name="Dong Y."/>
            <person name="Huang W."/>
            <person name="Nel W.J."/>
            <person name="Swalarsk-Parry B.S."/>
            <person name="Vaghefi N."/>
            <person name="Wilken P.M."/>
            <person name="An Z."/>
            <person name="de Beer Z.W."/>
            <person name="De Vos L."/>
            <person name="Chen L."/>
            <person name="Duong T.A."/>
            <person name="Gao Y."/>
            <person name="Hammerbacher A."/>
            <person name="Kikkert J.R."/>
            <person name="Li Y."/>
            <person name="Li H."/>
            <person name="Li K."/>
            <person name="Li Q."/>
            <person name="Liu X."/>
            <person name="Ma X."/>
            <person name="Naidoo K."/>
            <person name="Pethybridge S.J."/>
            <person name="Sun J."/>
            <person name="Steenkamp E.T."/>
            <person name="van der Nest M.A."/>
            <person name="van Wyk S."/>
            <person name="Wingfield M.J."/>
            <person name="Xiong C."/>
            <person name="Yue Q."/>
            <person name="Zhang X."/>
        </authorList>
    </citation>
    <scope>NUCLEOTIDE SEQUENCE [LARGE SCALE GENOMIC DNA]</scope>
    <source>
        <strain evidence="10 11">BP 5553</strain>
    </source>
</reference>
<evidence type="ECO:0000256" key="4">
    <source>
        <dbReference type="ARBA" id="ARBA00022490"/>
    </source>
</evidence>
<dbReference type="Proteomes" id="UP000254866">
    <property type="component" value="Unassembled WGS sequence"/>
</dbReference>
<evidence type="ECO:0000256" key="1">
    <source>
        <dbReference type="ARBA" id="ARBA00010893"/>
    </source>
</evidence>
<dbReference type="STRING" id="2656787.A0A370TKW7"/>
<name>A0A370TKW7_9HELO</name>
<dbReference type="InterPro" id="IPR000555">
    <property type="entry name" value="JAMM/MPN+_dom"/>
</dbReference>
<comment type="subcellular location">
    <subcellularLocation>
        <location evidence="7">Cytoplasm</location>
    </subcellularLocation>
    <subcellularLocation>
        <location evidence="7">Nucleus</location>
    </subcellularLocation>
</comment>
<sequence>MAVEKETPQNPLLSKQKASDSGLQVALHPLVLLTISDYITRHTLRQQKGPVVGALLGQQNGREITIEHAFDCHLIEVDGEVILSQVWFEDRLQQMKDVHKVPALDLVGWFTIIPTSGPLPIHLPIHRQILQSYNESAILLGFHPEDVLNRSIGGKLPLSIYESNYEAEETTTDAGEDKEMKDAEPKLGLKFKELPYTVETGEAEMIGVDFVARGGGNATAVDGAQKKGGPAALGHEDPKGKGKVRVVARKPEEQETPVSKAEAGQFLSREDEELIASLTAKANAIKMLKARVDLIAVYLRKLPPSYVSGSVVEEGVKSDDEEYAPVSHEVLRSIQALLTRLGLLIPADSAAFEKELLSEENDVNMVSMLSTITNSIKDVRETGRKFSVVQLGMMKAKGAHAMWNDGPSSGVSGAGDLISS</sequence>
<dbReference type="GO" id="GO:0005737">
    <property type="term" value="C:cytoplasm"/>
    <property type="evidence" value="ECO:0007669"/>
    <property type="project" value="UniProtKB-SubCell"/>
</dbReference>
<evidence type="ECO:0000259" key="9">
    <source>
        <dbReference type="PROSITE" id="PS50249"/>
    </source>
</evidence>
<keyword evidence="11" id="KW-1185">Reference proteome</keyword>
<evidence type="ECO:0000313" key="10">
    <source>
        <dbReference type="EMBL" id="RDL36168.1"/>
    </source>
</evidence>
<evidence type="ECO:0000256" key="7">
    <source>
        <dbReference type="RuleBase" id="RU367006"/>
    </source>
</evidence>